<evidence type="ECO:0000313" key="7">
    <source>
        <dbReference type="Proteomes" id="UP000013961"/>
    </source>
</evidence>
<dbReference type="PANTHER" id="PTHR30055:SF234">
    <property type="entry name" value="HTH-TYPE TRANSCRIPTIONAL REGULATOR BETI"/>
    <property type="match status" value="1"/>
</dbReference>
<evidence type="ECO:0000256" key="3">
    <source>
        <dbReference type="ARBA" id="ARBA00023163"/>
    </source>
</evidence>
<dbReference type="RefSeq" id="WP_016342705.1">
    <property type="nucleotide sequence ID" value="NC_021282.1"/>
</dbReference>
<dbReference type="AlphaFoldDB" id="A0AB33ABT0"/>
<evidence type="ECO:0000259" key="5">
    <source>
        <dbReference type="PROSITE" id="PS50977"/>
    </source>
</evidence>
<accession>A0AB33ABT0</accession>
<dbReference type="InterPro" id="IPR050109">
    <property type="entry name" value="HTH-type_TetR-like_transc_reg"/>
</dbReference>
<dbReference type="SUPFAM" id="SSF46689">
    <property type="entry name" value="Homeodomain-like"/>
    <property type="match status" value="1"/>
</dbReference>
<evidence type="ECO:0000256" key="1">
    <source>
        <dbReference type="ARBA" id="ARBA00023015"/>
    </source>
</evidence>
<keyword evidence="2 4" id="KW-0238">DNA-binding</keyword>
<dbReference type="Pfam" id="PF00440">
    <property type="entry name" value="TetR_N"/>
    <property type="match status" value="1"/>
</dbReference>
<dbReference type="PANTHER" id="PTHR30055">
    <property type="entry name" value="HTH-TYPE TRANSCRIPTIONAL REGULATOR RUTR"/>
    <property type="match status" value="1"/>
</dbReference>
<dbReference type="PROSITE" id="PS50977">
    <property type="entry name" value="HTH_TETR_2"/>
    <property type="match status" value="1"/>
</dbReference>
<dbReference type="GO" id="GO:0003700">
    <property type="term" value="F:DNA-binding transcription factor activity"/>
    <property type="evidence" value="ECO:0007669"/>
    <property type="project" value="TreeGrafter"/>
</dbReference>
<feature type="domain" description="HTH tetR-type" evidence="5">
    <location>
        <begin position="85"/>
        <end position="145"/>
    </location>
</feature>
<dbReference type="InterPro" id="IPR009057">
    <property type="entry name" value="Homeodomain-like_sf"/>
</dbReference>
<evidence type="ECO:0000313" key="6">
    <source>
        <dbReference type="EMBL" id="AGM29136.1"/>
    </source>
</evidence>
<organism evidence="6 7">
    <name type="scientific">Mycobacteroides abscessus subsp. bolletii 50594</name>
    <dbReference type="NCBI Taxonomy" id="1303024"/>
    <lineage>
        <taxon>Bacteria</taxon>
        <taxon>Bacillati</taxon>
        <taxon>Actinomycetota</taxon>
        <taxon>Actinomycetes</taxon>
        <taxon>Mycobacteriales</taxon>
        <taxon>Mycobacteriaceae</taxon>
        <taxon>Mycobacteroides</taxon>
        <taxon>Mycobacteroides abscessus</taxon>
    </lineage>
</organism>
<name>A0AB33ABT0_9MYCO</name>
<feature type="DNA-binding region" description="H-T-H motif" evidence="4">
    <location>
        <begin position="108"/>
        <end position="127"/>
    </location>
</feature>
<dbReference type="KEGG" id="mabb:MASS_2534"/>
<proteinExistence type="predicted"/>
<sequence length="290" mass="30749">MNTVPTSSSTDVPERNDIAAVGDDLVQAALRAARTLGKDVADVPVIAIAREAGLSRSTLIRRLGGTRAALDEAVRAAGVDPGGQIPVRTRALDAAAELLATQGLAAATLEAIAAEAQCSPHSLYAVFGGRDELLRALFERHSPLLQIEDFFESDHTDLPATVRRLYEMIAATLNKEPRVAPSLLAEALARPGSPAIQNLLGHNAPRLLASLGAWLTGEVQAGRIRDLPLALLIQQLVAPIAIHMLLRPNMPQLPGIELPDLATVCDVFAESFLRAVTTAAPTTKRRGTRS</sequence>
<dbReference type="InterPro" id="IPR001647">
    <property type="entry name" value="HTH_TetR"/>
</dbReference>
<evidence type="ECO:0000256" key="2">
    <source>
        <dbReference type="ARBA" id="ARBA00023125"/>
    </source>
</evidence>
<dbReference type="Gene3D" id="1.10.357.10">
    <property type="entry name" value="Tetracycline Repressor, domain 2"/>
    <property type="match status" value="1"/>
</dbReference>
<gene>
    <name evidence="6" type="ORF">MASS_2534</name>
</gene>
<keyword evidence="3" id="KW-0804">Transcription</keyword>
<dbReference type="EMBL" id="CP004374">
    <property type="protein sequence ID" value="AGM29136.1"/>
    <property type="molecule type" value="Genomic_DNA"/>
</dbReference>
<protein>
    <recommendedName>
        <fullName evidence="5">HTH tetR-type domain-containing protein</fullName>
    </recommendedName>
</protein>
<evidence type="ECO:0000256" key="4">
    <source>
        <dbReference type="PROSITE-ProRule" id="PRU00335"/>
    </source>
</evidence>
<dbReference type="GO" id="GO:0000976">
    <property type="term" value="F:transcription cis-regulatory region binding"/>
    <property type="evidence" value="ECO:0007669"/>
    <property type="project" value="TreeGrafter"/>
</dbReference>
<reference evidence="6 7" key="1">
    <citation type="journal article" date="2013" name="Genome Announc.">
        <title>Complete Genome Sequence of Mycobacterium massiliense Clinical Strain Asan 50594, Belonging to the Type II Genotype.</title>
        <authorList>
            <person name="Kim B.J."/>
            <person name="Kim B.R."/>
            <person name="Hong S.H."/>
            <person name="Seok S.H."/>
            <person name="Kook Y.H."/>
            <person name="Kim B.J."/>
        </authorList>
    </citation>
    <scope>NUCLEOTIDE SEQUENCE [LARGE SCALE GENOMIC DNA]</scope>
    <source>
        <strain evidence="6 7">50594</strain>
    </source>
</reference>
<dbReference type="Proteomes" id="UP000013961">
    <property type="component" value="Chromosome"/>
</dbReference>
<keyword evidence="1" id="KW-0805">Transcription regulation</keyword>